<name>A0A1H0VIE5_HALAD</name>
<accession>A0A1H0VIE5</accession>
<evidence type="ECO:0000313" key="2">
    <source>
        <dbReference type="Proteomes" id="UP000198860"/>
    </source>
</evidence>
<feature type="non-terminal residue" evidence="1">
    <location>
        <position position="1"/>
    </location>
</feature>
<gene>
    <name evidence="1" type="ORF">SAMN05421677_1371</name>
</gene>
<dbReference type="EMBL" id="FNIZ01000037">
    <property type="protein sequence ID" value="SDP78349.1"/>
    <property type="molecule type" value="Genomic_DNA"/>
</dbReference>
<dbReference type="Proteomes" id="UP000198860">
    <property type="component" value="Unassembled WGS sequence"/>
</dbReference>
<reference evidence="2" key="1">
    <citation type="submission" date="2016-10" db="EMBL/GenBank/DDBJ databases">
        <authorList>
            <person name="Varghese N."/>
            <person name="Submissions S."/>
        </authorList>
    </citation>
    <scope>NUCLEOTIDE SEQUENCE [LARGE SCALE GENOMIC DNA]</scope>
    <source>
        <strain evidence="2">CGMCC 1.3703</strain>
    </source>
</reference>
<protein>
    <submittedName>
        <fullName evidence="1">Uncharacterized protein</fullName>
    </submittedName>
</protein>
<organism evidence="1 2">
    <name type="scientific">Halobacillus aidingensis</name>
    <dbReference type="NCBI Taxonomy" id="240303"/>
    <lineage>
        <taxon>Bacteria</taxon>
        <taxon>Bacillati</taxon>
        <taxon>Bacillota</taxon>
        <taxon>Bacilli</taxon>
        <taxon>Bacillales</taxon>
        <taxon>Bacillaceae</taxon>
        <taxon>Halobacillus</taxon>
    </lineage>
</organism>
<proteinExistence type="predicted"/>
<sequence>RYLYGKGAEGNGETPILSVEAPRSAAYGLD</sequence>
<dbReference type="AlphaFoldDB" id="A0A1H0VIE5"/>
<evidence type="ECO:0000313" key="1">
    <source>
        <dbReference type="EMBL" id="SDP78349.1"/>
    </source>
</evidence>
<keyword evidence="2" id="KW-1185">Reference proteome</keyword>